<feature type="domain" description="Myb-like DNA-binding" evidence="2">
    <location>
        <begin position="6"/>
        <end position="53"/>
    </location>
</feature>
<dbReference type="Proteomes" id="UP001244011">
    <property type="component" value="Unassembled WGS sequence"/>
</dbReference>
<evidence type="ECO:0000256" key="1">
    <source>
        <dbReference type="SAM" id="MobiDB-lite"/>
    </source>
</evidence>
<keyword evidence="4" id="KW-1185">Reference proteome</keyword>
<dbReference type="AlphaFoldDB" id="A0AAJ0CC44"/>
<name>A0AAJ0CC44_9PEZI</name>
<comment type="caution">
    <text evidence="3">The sequence shown here is derived from an EMBL/GenBank/DDBJ whole genome shotgun (WGS) entry which is preliminary data.</text>
</comment>
<dbReference type="RefSeq" id="XP_060288717.1">
    <property type="nucleotide sequence ID" value="XM_060425763.1"/>
</dbReference>
<accession>A0AAJ0CC44</accession>
<organism evidence="3 4">
    <name type="scientific">Phialemonium atrogriseum</name>
    <dbReference type="NCBI Taxonomy" id="1093897"/>
    <lineage>
        <taxon>Eukaryota</taxon>
        <taxon>Fungi</taxon>
        <taxon>Dikarya</taxon>
        <taxon>Ascomycota</taxon>
        <taxon>Pezizomycotina</taxon>
        <taxon>Sordariomycetes</taxon>
        <taxon>Sordariomycetidae</taxon>
        <taxon>Cephalothecales</taxon>
        <taxon>Cephalothecaceae</taxon>
        <taxon>Phialemonium</taxon>
    </lineage>
</organism>
<evidence type="ECO:0000259" key="2">
    <source>
        <dbReference type="Pfam" id="PF22980"/>
    </source>
</evidence>
<dbReference type="EMBL" id="MU838997">
    <property type="protein sequence ID" value="KAK1772504.1"/>
    <property type="molecule type" value="Genomic_DNA"/>
</dbReference>
<evidence type="ECO:0000313" key="3">
    <source>
        <dbReference type="EMBL" id="KAK1772504.1"/>
    </source>
</evidence>
<evidence type="ECO:0000313" key="4">
    <source>
        <dbReference type="Proteomes" id="UP001244011"/>
    </source>
</evidence>
<dbReference type="GeneID" id="85308950"/>
<sequence>MPLDTESQFKFLVSCIKHSTAGKVDFVAVANELQIVSKAAAAKRYERLLKAHGVAPGGGNRANTAGPKSAGTSPAPKRAAAKKRKMASADSDDDEDVKPEDLSFKIETEAKKPAKATAKTTAKKESKAKKEKIEVEVYHDGSSILNTIPEAPPQVGESGGEDDPCLLCTTEQANGYASAFDNGGASKLSNSIAGIHSFDYAANMNFHPQTMMTASEDHKPDFTGSAWLPTPEPHHFYWGMVHHESSDNGHQP</sequence>
<feature type="region of interest" description="Disordered" evidence="1">
    <location>
        <begin position="53"/>
        <end position="128"/>
    </location>
</feature>
<feature type="compositionally biased region" description="Basic and acidic residues" evidence="1">
    <location>
        <begin position="99"/>
        <end position="112"/>
    </location>
</feature>
<reference evidence="3" key="1">
    <citation type="submission" date="2023-06" db="EMBL/GenBank/DDBJ databases">
        <title>Genome-scale phylogeny and comparative genomics of the fungal order Sordariales.</title>
        <authorList>
            <consortium name="Lawrence Berkeley National Laboratory"/>
            <person name="Hensen N."/>
            <person name="Bonometti L."/>
            <person name="Westerberg I."/>
            <person name="Brannstrom I.O."/>
            <person name="Guillou S."/>
            <person name="Cros-Aarteil S."/>
            <person name="Calhoun S."/>
            <person name="Haridas S."/>
            <person name="Kuo A."/>
            <person name="Mondo S."/>
            <person name="Pangilinan J."/>
            <person name="Riley R."/>
            <person name="Labutti K."/>
            <person name="Andreopoulos B."/>
            <person name="Lipzen A."/>
            <person name="Chen C."/>
            <person name="Yanf M."/>
            <person name="Daum C."/>
            <person name="Ng V."/>
            <person name="Clum A."/>
            <person name="Steindorff A."/>
            <person name="Ohm R."/>
            <person name="Martin F."/>
            <person name="Silar P."/>
            <person name="Natvig D."/>
            <person name="Lalanne C."/>
            <person name="Gautier V."/>
            <person name="Ament-Velasquez S.L."/>
            <person name="Kruys A."/>
            <person name="Hutchinson M.I."/>
            <person name="Powell A.J."/>
            <person name="Barry K."/>
            <person name="Miller A.N."/>
            <person name="Grigoriev I.V."/>
            <person name="Debuchy R."/>
            <person name="Gladieux P."/>
            <person name="Thoren M.H."/>
            <person name="Johannesson H."/>
        </authorList>
    </citation>
    <scope>NUCLEOTIDE SEQUENCE</scope>
    <source>
        <strain evidence="3">8032-3</strain>
    </source>
</reference>
<dbReference type="Pfam" id="PF22980">
    <property type="entry name" value="Myb_DNA-bind_8"/>
    <property type="match status" value="1"/>
</dbReference>
<proteinExistence type="predicted"/>
<gene>
    <name evidence="3" type="ORF">QBC33DRAFT_510361</name>
</gene>
<protein>
    <recommendedName>
        <fullName evidence="2">Myb-like DNA-binding domain-containing protein</fullName>
    </recommendedName>
</protein>
<dbReference type="InterPro" id="IPR054505">
    <property type="entry name" value="Myb_DNA-bind_8"/>
</dbReference>